<dbReference type="EC" id="3.4.13.-" evidence="6"/>
<gene>
    <name evidence="6" type="ORF">KQI42_13125</name>
</gene>
<evidence type="ECO:0000256" key="4">
    <source>
        <dbReference type="ARBA" id="ARBA00022833"/>
    </source>
</evidence>
<dbReference type="InterPro" id="IPR002933">
    <property type="entry name" value="Peptidase_M20"/>
</dbReference>
<keyword evidence="6" id="KW-0378">Hydrolase</keyword>
<protein>
    <submittedName>
        <fullName evidence="6">Sapep family Mn(2+)-dependent dipeptidase</fullName>
        <ecNumber evidence="6">3.4.13.-</ecNumber>
    </submittedName>
</protein>
<sequence length="463" mass="53065">MTVDIIKERLQFYKDDIKRDLSQLIAINSERDLTTKQDNAPFGIGIRKCFDKMIEFAEREGFIVEDFNGYAMHIEYGEGSEILGILGHLDIVEVGDIEKWNHNPFDLVEINGFWYGRGVNDNKGPMIGCLYLLKVLKELNYHPRKRIRLIIGGAEETTWECMTYYFNHNEMPIYGFSPDGDFPIINCEKGIGYYCYNSKERSANDGLFNIVSIKSSKDITKVCDYLIVNVQTQFPEKLACLCFSSNTKIDYDNNMVIFIYEGISARGRNPNKGENAIFKFVKDFKIIEKLDTRSKKLIKFLDKYFVDSLYGEKLGLFYEDEETGCTTSNLSYLLLEEDNYVISFDYRYPKGVDHDKIVNILKEIGNENKLELVVIKEMPLLYVSPDSQLIIALKTAYKAVTGDIPQLFSKGAASYARALKQAVAFGPTFPLDTTNSHRPNECINIENLMKALLIYSEVIKLLT</sequence>
<keyword evidence="3" id="KW-0645">Protease</keyword>
<keyword evidence="6" id="KW-0224">Dipeptidase</keyword>
<dbReference type="Pfam" id="PF01546">
    <property type="entry name" value="Peptidase_M20"/>
    <property type="match status" value="1"/>
</dbReference>
<dbReference type="PANTHER" id="PTHR43808">
    <property type="entry name" value="ACETYLORNITHINE DEACETYLASE"/>
    <property type="match status" value="1"/>
</dbReference>
<dbReference type="InterPro" id="IPR010964">
    <property type="entry name" value="M20A_pepV-rel"/>
</dbReference>
<comment type="similarity">
    <text evidence="2">Belongs to the peptidase M20A family.</text>
</comment>
<evidence type="ECO:0000256" key="5">
    <source>
        <dbReference type="ARBA" id="ARBA00023049"/>
    </source>
</evidence>
<dbReference type="RefSeq" id="WP_216520505.1">
    <property type="nucleotide sequence ID" value="NZ_JAHLPM010000011.1"/>
</dbReference>
<accession>A0ABS6E7R5</accession>
<organism evidence="6 7">
    <name type="scientific">Tissierella simiarum</name>
    <dbReference type="NCBI Taxonomy" id="2841534"/>
    <lineage>
        <taxon>Bacteria</taxon>
        <taxon>Bacillati</taxon>
        <taxon>Bacillota</taxon>
        <taxon>Tissierellia</taxon>
        <taxon>Tissierellales</taxon>
        <taxon>Tissierellaceae</taxon>
        <taxon>Tissierella</taxon>
    </lineage>
</organism>
<keyword evidence="4" id="KW-0862">Zinc</keyword>
<dbReference type="InterPro" id="IPR050072">
    <property type="entry name" value="Peptidase_M20A"/>
</dbReference>
<keyword evidence="5" id="KW-0482">Metalloprotease</keyword>
<evidence type="ECO:0000313" key="7">
    <source>
        <dbReference type="Proteomes" id="UP000749471"/>
    </source>
</evidence>
<evidence type="ECO:0000256" key="3">
    <source>
        <dbReference type="ARBA" id="ARBA00022670"/>
    </source>
</evidence>
<evidence type="ECO:0000256" key="2">
    <source>
        <dbReference type="ARBA" id="ARBA00006247"/>
    </source>
</evidence>
<evidence type="ECO:0000313" key="6">
    <source>
        <dbReference type="EMBL" id="MBU5438963.1"/>
    </source>
</evidence>
<keyword evidence="7" id="KW-1185">Reference proteome</keyword>
<reference evidence="6 7" key="1">
    <citation type="submission" date="2021-06" db="EMBL/GenBank/DDBJ databases">
        <authorList>
            <person name="Sun Q."/>
            <person name="Li D."/>
        </authorList>
    </citation>
    <scope>NUCLEOTIDE SEQUENCE [LARGE SCALE GENOMIC DNA]</scope>
    <source>
        <strain evidence="6 7">MSJ-40</strain>
    </source>
</reference>
<dbReference type="Proteomes" id="UP000749471">
    <property type="component" value="Unassembled WGS sequence"/>
</dbReference>
<dbReference type="EMBL" id="JAHLPM010000011">
    <property type="protein sequence ID" value="MBU5438963.1"/>
    <property type="molecule type" value="Genomic_DNA"/>
</dbReference>
<comment type="cofactor">
    <cofactor evidence="1">
        <name>Zn(2+)</name>
        <dbReference type="ChEBI" id="CHEBI:29105"/>
    </cofactor>
</comment>
<name>A0ABS6E7R5_9FIRM</name>
<dbReference type="NCBIfam" id="TIGR01887">
    <property type="entry name" value="dipeptidaselike"/>
    <property type="match status" value="1"/>
</dbReference>
<evidence type="ECO:0000256" key="1">
    <source>
        <dbReference type="ARBA" id="ARBA00001947"/>
    </source>
</evidence>
<dbReference type="PANTHER" id="PTHR43808:SF31">
    <property type="entry name" value="N-ACETYL-L-CITRULLINE DEACETYLASE"/>
    <property type="match status" value="1"/>
</dbReference>
<dbReference type="GO" id="GO:0016805">
    <property type="term" value="F:dipeptidase activity"/>
    <property type="evidence" value="ECO:0007669"/>
    <property type="project" value="UniProtKB-KW"/>
</dbReference>
<proteinExistence type="inferred from homology"/>
<comment type="caution">
    <text evidence="6">The sequence shown here is derived from an EMBL/GenBank/DDBJ whole genome shotgun (WGS) entry which is preliminary data.</text>
</comment>